<dbReference type="Proteomes" id="UP000000663">
    <property type="component" value="Chromosome"/>
</dbReference>
<sequence length="455" mass="53445">MLLMMIGKFWRCNSCGAIIKTKIGVGYQKETNYKFECERCHQEITLRFIIKEYTDKLGRTNYKDIWIPDGISKSKSNKFDFCFTSHPDFPTRTSDVYSFPFIDALNNRDETDILQRQLRQVFWHELSMKKAKNLKMIYRNYSLGDFENFKKGIIAFQKGSTEFDSKILSALLPGELPLNNNMDKLSALSRVLDACFFPIVVSKNHFELYHYFESYIADLNQTEYQNYNEFVDFLVNNNYLTDIQNKCFEYIFNFLDLSEDFSPVIFEWDPENPDATFPSDANINNNISFDKIKSFSVDGFELLSKSLVIIIGLINIKHRHNYDSINYDPRERNKKPFKGGLIEFNAIANAPKFKLLSEENKFDKWINPVIDSKLRNDIGHFGYTIDSNKGYITYYTNKEKTKSNTITYGEYLFRCIRLLVRVYQVNILVKMIMYQHLIKNTMDEDATQVSADIKI</sequence>
<protein>
    <submittedName>
        <fullName evidence="1">Uncharacterized protein</fullName>
    </submittedName>
</protein>
<name>Q0W143_METAR</name>
<gene>
    <name evidence="1" type="ORF">RRC136</name>
</gene>
<evidence type="ECO:0000313" key="2">
    <source>
        <dbReference type="Proteomes" id="UP000000663"/>
    </source>
</evidence>
<keyword evidence="2" id="KW-1185">Reference proteome</keyword>
<dbReference type="EMBL" id="AM114193">
    <property type="protein sequence ID" value="CAJ37900.1"/>
    <property type="molecule type" value="Genomic_DNA"/>
</dbReference>
<dbReference type="KEGG" id="rci:RRC136"/>
<reference evidence="1 2" key="1">
    <citation type="journal article" date="2006" name="Science">
        <title>Genome of rice cluster I archaea -- the key methane producers in the rice rhizosphere.</title>
        <authorList>
            <person name="Erkel C."/>
            <person name="Kube M."/>
            <person name="Reinhardt R."/>
            <person name="Liesack W."/>
        </authorList>
    </citation>
    <scope>NUCLEOTIDE SEQUENCE [LARGE SCALE GENOMIC DNA]</scope>
    <source>
        <strain evidence="2">DSM 22066 / NBRC 105507 / MRE50</strain>
    </source>
</reference>
<accession>Q0W143</accession>
<dbReference type="AlphaFoldDB" id="Q0W143"/>
<proteinExistence type="predicted"/>
<evidence type="ECO:0000313" key="1">
    <source>
        <dbReference type="EMBL" id="CAJ37900.1"/>
    </source>
</evidence>
<organism evidence="1 2">
    <name type="scientific">Methanocella arvoryzae (strain DSM 22066 / NBRC 105507 / MRE50)</name>
    <dbReference type="NCBI Taxonomy" id="351160"/>
    <lineage>
        <taxon>Archaea</taxon>
        <taxon>Methanobacteriati</taxon>
        <taxon>Methanobacteriota</taxon>
        <taxon>Stenosarchaea group</taxon>
        <taxon>Methanomicrobia</taxon>
        <taxon>Methanocellales</taxon>
        <taxon>Methanocellaceae</taxon>
        <taxon>Methanocella</taxon>
    </lineage>
</organism>